<dbReference type="InterPro" id="IPR013096">
    <property type="entry name" value="Cupin_2"/>
</dbReference>
<proteinExistence type="predicted"/>
<evidence type="ECO:0000259" key="1">
    <source>
        <dbReference type="PROSITE" id="PS01124"/>
    </source>
</evidence>
<dbReference type="PANTHER" id="PTHR11019:SF159">
    <property type="entry name" value="TRANSCRIPTIONAL REGULATOR-RELATED"/>
    <property type="match status" value="1"/>
</dbReference>
<accession>A0ABU5IHZ3</accession>
<name>A0ABU5IHZ3_9BURK</name>
<dbReference type="Proteomes" id="UP001293718">
    <property type="component" value="Unassembled WGS sequence"/>
</dbReference>
<dbReference type="PROSITE" id="PS01124">
    <property type="entry name" value="HTH_ARAC_FAMILY_2"/>
    <property type="match status" value="1"/>
</dbReference>
<reference evidence="2 3" key="1">
    <citation type="submission" date="2023-11" db="EMBL/GenBank/DDBJ databases">
        <title>Draft genome of Azohydromonas lata strain H1 (DSM1123), a polyhydroxyalkanoate producer.</title>
        <authorList>
            <person name="Traversa D."/>
            <person name="D'Addabbo P."/>
            <person name="Pazzani C."/>
            <person name="Manzari C."/>
            <person name="Chiara M."/>
            <person name="Scrascia M."/>
        </authorList>
    </citation>
    <scope>NUCLEOTIDE SEQUENCE [LARGE SCALE GENOMIC DNA]</scope>
    <source>
        <strain evidence="2 3">H1</strain>
    </source>
</reference>
<dbReference type="InterPro" id="IPR014710">
    <property type="entry name" value="RmlC-like_jellyroll"/>
</dbReference>
<protein>
    <submittedName>
        <fullName evidence="2">Helix-turn-helix domain-containing protein</fullName>
    </submittedName>
</protein>
<evidence type="ECO:0000313" key="3">
    <source>
        <dbReference type="Proteomes" id="UP001293718"/>
    </source>
</evidence>
<gene>
    <name evidence="2" type="ORF">SM757_18420</name>
</gene>
<dbReference type="Pfam" id="PF07883">
    <property type="entry name" value="Cupin_2"/>
    <property type="match status" value="1"/>
</dbReference>
<dbReference type="Pfam" id="PF12833">
    <property type="entry name" value="HTH_18"/>
    <property type="match status" value="1"/>
</dbReference>
<dbReference type="Gene3D" id="2.60.120.10">
    <property type="entry name" value="Jelly Rolls"/>
    <property type="match status" value="1"/>
</dbReference>
<sequence>MACATSLPPLDHAQASLRRYAGEYPAHAHAHAQVLVGLEGCLQLELDGHAAFVDAASALIVPAGVAHAFLAETPARVLVLDAPPGPALERVRRFAPPPAWKVLPAQALDAQAALATLQGTATLLPRRRLDLAALAAAVAAAPAQDWSTPRLAALACLSPQRFHARFVELAGQPPAAWVRARRLDAAERLLRAGLSLDAAALQVGYATASALAYALRRERGVGARGLRRPK</sequence>
<dbReference type="SUPFAM" id="SSF51182">
    <property type="entry name" value="RmlC-like cupins"/>
    <property type="match status" value="1"/>
</dbReference>
<dbReference type="SMART" id="SM00342">
    <property type="entry name" value="HTH_ARAC"/>
    <property type="match status" value="1"/>
</dbReference>
<dbReference type="EMBL" id="JAXOJX010000031">
    <property type="protein sequence ID" value="MDZ5458558.1"/>
    <property type="molecule type" value="Genomic_DNA"/>
</dbReference>
<feature type="domain" description="HTH araC/xylS-type" evidence="1">
    <location>
        <begin position="132"/>
        <end position="229"/>
    </location>
</feature>
<keyword evidence="3" id="KW-1185">Reference proteome</keyword>
<comment type="caution">
    <text evidence="2">The sequence shown here is derived from an EMBL/GenBank/DDBJ whole genome shotgun (WGS) entry which is preliminary data.</text>
</comment>
<organism evidence="2 3">
    <name type="scientific">Azohydromonas lata</name>
    <dbReference type="NCBI Taxonomy" id="45677"/>
    <lineage>
        <taxon>Bacteria</taxon>
        <taxon>Pseudomonadati</taxon>
        <taxon>Pseudomonadota</taxon>
        <taxon>Betaproteobacteria</taxon>
        <taxon>Burkholderiales</taxon>
        <taxon>Sphaerotilaceae</taxon>
        <taxon>Azohydromonas</taxon>
    </lineage>
</organism>
<dbReference type="PANTHER" id="PTHR11019">
    <property type="entry name" value="HTH-TYPE TRANSCRIPTIONAL REGULATOR NIMR"/>
    <property type="match status" value="1"/>
</dbReference>
<dbReference type="InterPro" id="IPR011051">
    <property type="entry name" value="RmlC_Cupin_sf"/>
</dbReference>
<dbReference type="InterPro" id="IPR018060">
    <property type="entry name" value="HTH_AraC"/>
</dbReference>
<dbReference type="RefSeq" id="WP_322466610.1">
    <property type="nucleotide sequence ID" value="NZ_JAXOJX010000031.1"/>
</dbReference>
<evidence type="ECO:0000313" key="2">
    <source>
        <dbReference type="EMBL" id="MDZ5458558.1"/>
    </source>
</evidence>
<dbReference type="Gene3D" id="1.10.10.60">
    <property type="entry name" value="Homeodomain-like"/>
    <property type="match status" value="1"/>
</dbReference>